<evidence type="ECO:0000256" key="1">
    <source>
        <dbReference type="SAM" id="Phobius"/>
    </source>
</evidence>
<gene>
    <name evidence="2" type="ORF">VP01_1625g9</name>
</gene>
<reference evidence="2 3" key="1">
    <citation type="submission" date="2015-08" db="EMBL/GenBank/DDBJ databases">
        <title>Next Generation Sequencing and Analysis of the Genome of Puccinia sorghi L Schw, the Causal Agent of Maize Common Rust.</title>
        <authorList>
            <person name="Rochi L."/>
            <person name="Burguener G."/>
            <person name="Darino M."/>
            <person name="Turjanski A."/>
            <person name="Kreff E."/>
            <person name="Dieguez M.J."/>
            <person name="Sacco F."/>
        </authorList>
    </citation>
    <scope>NUCLEOTIDE SEQUENCE [LARGE SCALE GENOMIC DNA]</scope>
    <source>
        <strain evidence="2 3">RO10H11247</strain>
    </source>
</reference>
<name>A0A0L6VIS7_9BASI</name>
<dbReference type="VEuPathDB" id="FungiDB:VP01_1625g9"/>
<proteinExistence type="predicted"/>
<sequence length="109" mass="12646">MTQWKLVIHLQKCFIITGDTIALIIHWMILKMPCLSLQKIISITPAVITHNLEETQSFFLMIFIKNQVDSLRNKHEIHGMRIQISPLIKFLGTCVVPEMQNWCGISDRT</sequence>
<organism evidence="2 3">
    <name type="scientific">Puccinia sorghi</name>
    <dbReference type="NCBI Taxonomy" id="27349"/>
    <lineage>
        <taxon>Eukaryota</taxon>
        <taxon>Fungi</taxon>
        <taxon>Dikarya</taxon>
        <taxon>Basidiomycota</taxon>
        <taxon>Pucciniomycotina</taxon>
        <taxon>Pucciniomycetes</taxon>
        <taxon>Pucciniales</taxon>
        <taxon>Pucciniaceae</taxon>
        <taxon>Puccinia</taxon>
    </lineage>
</organism>
<evidence type="ECO:0000313" key="2">
    <source>
        <dbReference type="EMBL" id="KNZ60020.1"/>
    </source>
</evidence>
<keyword evidence="1" id="KW-0812">Transmembrane</keyword>
<dbReference type="AlphaFoldDB" id="A0A0L6VIS7"/>
<evidence type="ECO:0000313" key="3">
    <source>
        <dbReference type="Proteomes" id="UP000037035"/>
    </source>
</evidence>
<comment type="caution">
    <text evidence="2">The sequence shown here is derived from an EMBL/GenBank/DDBJ whole genome shotgun (WGS) entry which is preliminary data.</text>
</comment>
<keyword evidence="1" id="KW-1133">Transmembrane helix</keyword>
<keyword evidence="1" id="KW-0472">Membrane</keyword>
<dbReference type="EMBL" id="LAVV01006421">
    <property type="protein sequence ID" value="KNZ60020.1"/>
    <property type="molecule type" value="Genomic_DNA"/>
</dbReference>
<keyword evidence="3" id="KW-1185">Reference proteome</keyword>
<dbReference type="Proteomes" id="UP000037035">
    <property type="component" value="Unassembled WGS sequence"/>
</dbReference>
<accession>A0A0L6VIS7</accession>
<protein>
    <submittedName>
        <fullName evidence="2">Uncharacterized protein</fullName>
    </submittedName>
</protein>
<feature type="transmembrane region" description="Helical" evidence="1">
    <location>
        <begin position="6"/>
        <end position="30"/>
    </location>
</feature>